<dbReference type="AlphaFoldDB" id="A0A9D1E0Z6"/>
<feature type="signal peptide" evidence="1">
    <location>
        <begin position="1"/>
        <end position="19"/>
    </location>
</feature>
<feature type="chain" id="PRO_5039719530" evidence="1">
    <location>
        <begin position="20"/>
        <end position="408"/>
    </location>
</feature>
<evidence type="ECO:0000313" key="2">
    <source>
        <dbReference type="EMBL" id="HIR62612.1"/>
    </source>
</evidence>
<organism evidence="2 3">
    <name type="scientific">Candidatus Coprenecus avistercoris</name>
    <dbReference type="NCBI Taxonomy" id="2840730"/>
    <lineage>
        <taxon>Bacteria</taxon>
        <taxon>Pseudomonadati</taxon>
        <taxon>Bacteroidota</taxon>
        <taxon>Bacteroidia</taxon>
        <taxon>Bacteroidales</taxon>
        <taxon>Rikenellaceae</taxon>
        <taxon>Rikenellaceae incertae sedis</taxon>
        <taxon>Candidatus Coprenecus</taxon>
    </lineage>
</organism>
<dbReference type="InterPro" id="IPR011047">
    <property type="entry name" value="Quinoprotein_ADH-like_sf"/>
</dbReference>
<comment type="caution">
    <text evidence="2">The sequence shown here is derived from an EMBL/GenBank/DDBJ whole genome shotgun (WGS) entry which is preliminary data.</text>
</comment>
<dbReference type="SUPFAM" id="SSF50998">
    <property type="entry name" value="Quinoprotein alcohol dehydrogenase-like"/>
    <property type="match status" value="1"/>
</dbReference>
<sequence length="408" mass="45180">MKTLLINAARCSSAVLLSAAVLLGAVSCGPKSTSHRNPEGLVSVNYADLKQGEDILISEWVGEPEFIALESRPEALVTGGLFTISDHYIGVYRKNSETPFKLFDRATGKYLRDIGGIGRGPGEYNSISSAQLDEAGGKVWISTIDRNNIYGYDIYTGRLVADIKLPYKADNNTNNGFNFLVDSLSSTITVVPLPFKDKCPAAAWCQDMEGNILWEIPKTYTMEENVFLTIQTGYNIPGSMDLCFESNNTAQDTLYVLENREIKPILTVQFEDITEPGYLDLSDGTLFRSPILLPDYAVLRISRSAGVTSRGTEFFVEYEYLPNVVMDRQTEEVSLRNIVDDIMTWNDNNFRFSDGYLANSYDALTFQEAGAKALTDGTLSDTAKDQITTILSRLSDNSNNILMIAPLK</sequence>
<dbReference type="Pfam" id="PF17170">
    <property type="entry name" value="DUF5128"/>
    <property type="match status" value="1"/>
</dbReference>
<evidence type="ECO:0000256" key="1">
    <source>
        <dbReference type="SAM" id="SignalP"/>
    </source>
</evidence>
<keyword evidence="1" id="KW-0732">Signal</keyword>
<reference evidence="2" key="2">
    <citation type="journal article" date="2021" name="PeerJ">
        <title>Extensive microbial diversity within the chicken gut microbiome revealed by metagenomics and culture.</title>
        <authorList>
            <person name="Gilroy R."/>
            <person name="Ravi A."/>
            <person name="Getino M."/>
            <person name="Pursley I."/>
            <person name="Horton D.L."/>
            <person name="Alikhan N.F."/>
            <person name="Baker D."/>
            <person name="Gharbi K."/>
            <person name="Hall N."/>
            <person name="Watson M."/>
            <person name="Adriaenssens E.M."/>
            <person name="Foster-Nyarko E."/>
            <person name="Jarju S."/>
            <person name="Secka A."/>
            <person name="Antonio M."/>
            <person name="Oren A."/>
            <person name="Chaudhuri R.R."/>
            <person name="La Ragione R."/>
            <person name="Hildebrand F."/>
            <person name="Pallen M.J."/>
        </authorList>
    </citation>
    <scope>NUCLEOTIDE SEQUENCE</scope>
    <source>
        <strain evidence="2">ChiHjej13B12-12457</strain>
    </source>
</reference>
<name>A0A9D1E0Z6_9BACT</name>
<dbReference type="EMBL" id="DVHI01000045">
    <property type="protein sequence ID" value="HIR62612.1"/>
    <property type="molecule type" value="Genomic_DNA"/>
</dbReference>
<accession>A0A9D1E0Z6</accession>
<proteinExistence type="predicted"/>
<evidence type="ECO:0000313" key="3">
    <source>
        <dbReference type="Proteomes" id="UP000886744"/>
    </source>
</evidence>
<gene>
    <name evidence="2" type="ORF">IAC94_03695</name>
</gene>
<reference evidence="2" key="1">
    <citation type="submission" date="2020-10" db="EMBL/GenBank/DDBJ databases">
        <authorList>
            <person name="Gilroy R."/>
        </authorList>
    </citation>
    <scope>NUCLEOTIDE SEQUENCE</scope>
    <source>
        <strain evidence="2">ChiHjej13B12-12457</strain>
    </source>
</reference>
<dbReference type="PROSITE" id="PS51257">
    <property type="entry name" value="PROKAR_LIPOPROTEIN"/>
    <property type="match status" value="1"/>
</dbReference>
<protein>
    <submittedName>
        <fullName evidence="2">6-bladed beta-propeller</fullName>
    </submittedName>
</protein>
<dbReference type="Proteomes" id="UP000886744">
    <property type="component" value="Unassembled WGS sequence"/>
</dbReference>